<reference evidence="1" key="1">
    <citation type="submission" date="2013-07" db="EMBL/GenBank/DDBJ databases">
        <title>The genome of an arbuscular mycorrhizal fungus provides insights into the evolution of the oldest plant symbiosis.</title>
        <authorList>
            <consortium name="DOE Joint Genome Institute"/>
            <person name="Tisserant E."/>
            <person name="Malbreil M."/>
            <person name="Kuo A."/>
            <person name="Kohler A."/>
            <person name="Symeonidi A."/>
            <person name="Balestrini R."/>
            <person name="Charron P."/>
            <person name="Duensing N."/>
            <person name="Frei-dit-Frey N."/>
            <person name="Gianinazzi-Pearson V."/>
            <person name="Gilbert B."/>
            <person name="Handa Y."/>
            <person name="Hijri M."/>
            <person name="Kaul R."/>
            <person name="Kawaguchi M."/>
            <person name="Krajinski F."/>
            <person name="Lammers P."/>
            <person name="Lapierre D."/>
            <person name="Masclaux F.G."/>
            <person name="Murat C."/>
            <person name="Morin E."/>
            <person name="Ndikumana S."/>
            <person name="Pagni M."/>
            <person name="Petitpierre D."/>
            <person name="Requena N."/>
            <person name="Rosikiewicz P."/>
            <person name="Riley R."/>
            <person name="Saito K."/>
            <person name="San Clemente H."/>
            <person name="Shapiro H."/>
            <person name="van Tuinen D."/>
            <person name="Becard G."/>
            <person name="Bonfante P."/>
            <person name="Paszkowski U."/>
            <person name="Shachar-Hill Y."/>
            <person name="Young J.P."/>
            <person name="Sanders I.R."/>
            <person name="Henrissat B."/>
            <person name="Rensing S.A."/>
            <person name="Grigoriev I.V."/>
            <person name="Corradi N."/>
            <person name="Roux C."/>
            <person name="Martin F."/>
        </authorList>
    </citation>
    <scope>NUCLEOTIDE SEQUENCE</scope>
    <source>
        <strain evidence="1">DAOM 197198</strain>
    </source>
</reference>
<evidence type="ECO:0000313" key="1">
    <source>
        <dbReference type="EMBL" id="ESA24195.1"/>
    </source>
</evidence>
<dbReference type="EMBL" id="KI274145">
    <property type="protein sequence ID" value="ESA24195.1"/>
    <property type="molecule type" value="Genomic_DNA"/>
</dbReference>
<dbReference type="AlphaFoldDB" id="U9UUY4"/>
<accession>U9UUY4</accession>
<protein>
    <submittedName>
        <fullName evidence="1">Uncharacterized protein</fullName>
    </submittedName>
</protein>
<proteinExistence type="predicted"/>
<gene>
    <name evidence="1" type="ORF">GLOINDRAFT_14662</name>
</gene>
<dbReference type="HOGENOM" id="CLU_2400807_0_0_1"/>
<organism evidence="1">
    <name type="scientific">Rhizophagus irregularis (strain DAOM 181602 / DAOM 197198 / MUCL 43194)</name>
    <name type="common">Arbuscular mycorrhizal fungus</name>
    <name type="synonym">Glomus intraradices</name>
    <dbReference type="NCBI Taxonomy" id="747089"/>
    <lineage>
        <taxon>Eukaryota</taxon>
        <taxon>Fungi</taxon>
        <taxon>Fungi incertae sedis</taxon>
        <taxon>Mucoromycota</taxon>
        <taxon>Glomeromycotina</taxon>
        <taxon>Glomeromycetes</taxon>
        <taxon>Glomerales</taxon>
        <taxon>Glomeraceae</taxon>
        <taxon>Rhizophagus</taxon>
    </lineage>
</organism>
<name>U9UUY4_RHIID</name>
<sequence length="93" mass="10849">MVRLIKKENKILDPLKLKSDIRNYKEQVINSSSLKKSDYNESIKPLSIYEQNGTDKAVLKAWVATNIPLETINKIDLFKRLNSSYNPSNDFRY</sequence>